<name>A0A0A9E4B8_ARUDO</name>
<organism evidence="1">
    <name type="scientific">Arundo donax</name>
    <name type="common">Giant reed</name>
    <name type="synonym">Donax arundinaceus</name>
    <dbReference type="NCBI Taxonomy" id="35708"/>
    <lineage>
        <taxon>Eukaryota</taxon>
        <taxon>Viridiplantae</taxon>
        <taxon>Streptophyta</taxon>
        <taxon>Embryophyta</taxon>
        <taxon>Tracheophyta</taxon>
        <taxon>Spermatophyta</taxon>
        <taxon>Magnoliopsida</taxon>
        <taxon>Liliopsida</taxon>
        <taxon>Poales</taxon>
        <taxon>Poaceae</taxon>
        <taxon>PACMAD clade</taxon>
        <taxon>Arundinoideae</taxon>
        <taxon>Arundineae</taxon>
        <taxon>Arundo</taxon>
    </lineage>
</organism>
<proteinExistence type="predicted"/>
<dbReference type="EMBL" id="GBRH01207063">
    <property type="protein sequence ID" value="JAD90832.1"/>
    <property type="molecule type" value="Transcribed_RNA"/>
</dbReference>
<dbReference type="AlphaFoldDB" id="A0A0A9E4B8"/>
<accession>A0A0A9E4B8</accession>
<reference evidence="1" key="1">
    <citation type="submission" date="2014-09" db="EMBL/GenBank/DDBJ databases">
        <authorList>
            <person name="Magalhaes I.L.F."/>
            <person name="Oliveira U."/>
            <person name="Santos F.R."/>
            <person name="Vidigal T.H.D.A."/>
            <person name="Brescovit A.D."/>
            <person name="Santos A.J."/>
        </authorList>
    </citation>
    <scope>NUCLEOTIDE SEQUENCE</scope>
    <source>
        <tissue evidence="1">Shoot tissue taken approximately 20 cm above the soil surface</tissue>
    </source>
</reference>
<evidence type="ECO:0000313" key="1">
    <source>
        <dbReference type="EMBL" id="JAD90832.1"/>
    </source>
</evidence>
<protein>
    <submittedName>
        <fullName evidence="1">Uncharacterized protein</fullName>
    </submittedName>
</protein>
<reference evidence="1" key="2">
    <citation type="journal article" date="2015" name="Data Brief">
        <title>Shoot transcriptome of the giant reed, Arundo donax.</title>
        <authorList>
            <person name="Barrero R.A."/>
            <person name="Guerrero F.D."/>
            <person name="Moolhuijzen P."/>
            <person name="Goolsby J.A."/>
            <person name="Tidwell J."/>
            <person name="Bellgard S.E."/>
            <person name="Bellgard M.I."/>
        </authorList>
    </citation>
    <scope>NUCLEOTIDE SEQUENCE</scope>
    <source>
        <tissue evidence="1">Shoot tissue taken approximately 20 cm above the soil surface</tissue>
    </source>
</reference>
<sequence length="64" mass="7082">MYNQMDKISLRKNGHLMLGLSLAASLATLCFSGSFSRVVCSGILLFLYRLFNQSGGKCRCLFSL</sequence>